<keyword evidence="3" id="KW-1185">Reference proteome</keyword>
<feature type="compositionally biased region" description="Basic and acidic residues" evidence="1">
    <location>
        <begin position="141"/>
        <end position="164"/>
    </location>
</feature>
<evidence type="ECO:0000313" key="3">
    <source>
        <dbReference type="Proteomes" id="UP000724874"/>
    </source>
</evidence>
<evidence type="ECO:0000256" key="1">
    <source>
        <dbReference type="SAM" id="MobiDB-lite"/>
    </source>
</evidence>
<feature type="compositionally biased region" description="Polar residues" evidence="1">
    <location>
        <begin position="336"/>
        <end position="346"/>
    </location>
</feature>
<feature type="compositionally biased region" description="Basic residues" evidence="1">
    <location>
        <begin position="223"/>
        <end position="236"/>
    </location>
</feature>
<protein>
    <submittedName>
        <fullName evidence="2">Uncharacterized protein</fullName>
    </submittedName>
</protein>
<sequence>MSARRDPELQLPRTEAELPAPMVRTPSSSSSINTVKTSTNGLFISQSMSSSSLASNPYAGLMSSSPLPYQYPNTPTVFHYPTHIIIPSPSSGYSQQQSNRSFQVPSFLYPQLPPGPPPLHLVHSYTHFVLHYRLSTVEISNKMEKDGEKEARKSAEGESEKEPEVQDMDNGVVDDMDSGEVWVKRRRIGVGEVSGKEKDEAGEEDAGEDKALEDETGAEAGKGKNKRKGKGKNKGKVKWENNELGSESVTQSEVDQRNAKKRKACDDDAPEEIDHNEGKRKCNLSNISWWISSKKKKLKTEESNPPALTKSNSPPKIVVKSQPPRAVKPQPPGPPMSTSLSLTSKQIWAPAPRLTRTLTSRKLLGDPEDPQGGEGRAASGEKLDEENIETQNTKSVILLRNEMAGLIYGFEEFLKEVEDALRN</sequence>
<evidence type="ECO:0000313" key="2">
    <source>
        <dbReference type="EMBL" id="KAF8899746.1"/>
    </source>
</evidence>
<feature type="compositionally biased region" description="Acidic residues" evidence="1">
    <location>
        <begin position="200"/>
        <end position="217"/>
    </location>
</feature>
<dbReference type="AlphaFoldDB" id="A0A9P5NJY7"/>
<feature type="region of interest" description="Disordered" evidence="1">
    <location>
        <begin position="1"/>
        <end position="34"/>
    </location>
</feature>
<accession>A0A9P5NJY7</accession>
<feature type="region of interest" description="Disordered" evidence="1">
    <location>
        <begin position="193"/>
        <end position="389"/>
    </location>
</feature>
<feature type="compositionally biased region" description="Low complexity" evidence="1">
    <location>
        <begin position="353"/>
        <end position="362"/>
    </location>
</feature>
<gene>
    <name evidence="2" type="ORF">CPB84DRAFT_1847530</name>
</gene>
<feature type="compositionally biased region" description="Acidic residues" evidence="1">
    <location>
        <begin position="165"/>
        <end position="178"/>
    </location>
</feature>
<dbReference type="EMBL" id="JADNYJ010000051">
    <property type="protein sequence ID" value="KAF8899746.1"/>
    <property type="molecule type" value="Genomic_DNA"/>
</dbReference>
<feature type="region of interest" description="Disordered" evidence="1">
    <location>
        <begin position="141"/>
        <end position="178"/>
    </location>
</feature>
<proteinExistence type="predicted"/>
<organism evidence="2 3">
    <name type="scientific">Gymnopilus junonius</name>
    <name type="common">Spectacular rustgill mushroom</name>
    <name type="synonym">Gymnopilus spectabilis subsp. junonius</name>
    <dbReference type="NCBI Taxonomy" id="109634"/>
    <lineage>
        <taxon>Eukaryota</taxon>
        <taxon>Fungi</taxon>
        <taxon>Dikarya</taxon>
        <taxon>Basidiomycota</taxon>
        <taxon>Agaricomycotina</taxon>
        <taxon>Agaricomycetes</taxon>
        <taxon>Agaricomycetidae</taxon>
        <taxon>Agaricales</taxon>
        <taxon>Agaricineae</taxon>
        <taxon>Hymenogastraceae</taxon>
        <taxon>Gymnopilus</taxon>
    </lineage>
</organism>
<feature type="compositionally biased region" description="Low complexity" evidence="1">
    <location>
        <begin position="283"/>
        <end position="292"/>
    </location>
</feature>
<feature type="compositionally biased region" description="Polar residues" evidence="1">
    <location>
        <begin position="243"/>
        <end position="253"/>
    </location>
</feature>
<comment type="caution">
    <text evidence="2">The sequence shown here is derived from an EMBL/GenBank/DDBJ whole genome shotgun (WGS) entry which is preliminary data.</text>
</comment>
<reference evidence="2" key="1">
    <citation type="submission" date="2020-11" db="EMBL/GenBank/DDBJ databases">
        <authorList>
            <consortium name="DOE Joint Genome Institute"/>
            <person name="Ahrendt S."/>
            <person name="Riley R."/>
            <person name="Andreopoulos W."/>
            <person name="LaButti K."/>
            <person name="Pangilinan J."/>
            <person name="Ruiz-duenas F.J."/>
            <person name="Barrasa J.M."/>
            <person name="Sanchez-Garcia M."/>
            <person name="Camarero S."/>
            <person name="Miyauchi S."/>
            <person name="Serrano A."/>
            <person name="Linde D."/>
            <person name="Babiker R."/>
            <person name="Drula E."/>
            <person name="Ayuso-Fernandez I."/>
            <person name="Pacheco R."/>
            <person name="Padilla G."/>
            <person name="Ferreira P."/>
            <person name="Barriuso J."/>
            <person name="Kellner H."/>
            <person name="Castanera R."/>
            <person name="Alfaro M."/>
            <person name="Ramirez L."/>
            <person name="Pisabarro A.G."/>
            <person name="Kuo A."/>
            <person name="Tritt A."/>
            <person name="Lipzen A."/>
            <person name="He G."/>
            <person name="Yan M."/>
            <person name="Ng V."/>
            <person name="Cullen D."/>
            <person name="Martin F."/>
            <person name="Rosso M.-N."/>
            <person name="Henrissat B."/>
            <person name="Hibbett D."/>
            <person name="Martinez A.T."/>
            <person name="Grigoriev I.V."/>
        </authorList>
    </citation>
    <scope>NUCLEOTIDE SEQUENCE</scope>
    <source>
        <strain evidence="2">AH 44721</strain>
    </source>
</reference>
<dbReference type="Proteomes" id="UP000724874">
    <property type="component" value="Unassembled WGS sequence"/>
</dbReference>
<name>A0A9P5NJY7_GYMJU</name>